<protein>
    <submittedName>
        <fullName evidence="1">CAZy families GH51 protein</fullName>
    </submittedName>
</protein>
<evidence type="ECO:0000313" key="1">
    <source>
        <dbReference type="EMBL" id="AIA90179.1"/>
    </source>
</evidence>
<reference evidence="1" key="1">
    <citation type="journal article" date="2013" name="Environ. Microbiol.">
        <title>Seasonally variable intestinal metagenomes of the red palm weevil (Rhynchophorus ferrugineus).</title>
        <authorList>
            <person name="Jia S."/>
            <person name="Zhang X."/>
            <person name="Zhang G."/>
            <person name="Yin A."/>
            <person name="Zhang S."/>
            <person name="Li F."/>
            <person name="Wang L."/>
            <person name="Zhao D."/>
            <person name="Yun Q."/>
            <person name="Tala"/>
            <person name="Wang J."/>
            <person name="Sun G."/>
            <person name="Baabdullah M."/>
            <person name="Yu X."/>
            <person name="Hu S."/>
            <person name="Al-Mssallem I.S."/>
            <person name="Yu J."/>
        </authorList>
    </citation>
    <scope>NUCLEOTIDE SEQUENCE</scope>
</reference>
<dbReference type="SUPFAM" id="SSF49899">
    <property type="entry name" value="Concanavalin A-like lectins/glucanases"/>
    <property type="match status" value="1"/>
</dbReference>
<name>A0A060C4M4_9PSEU</name>
<feature type="non-terminal residue" evidence="1">
    <location>
        <position position="1"/>
    </location>
</feature>
<proteinExistence type="predicted"/>
<organism evidence="1">
    <name type="scientific">uncultured Amycolatopsis sp</name>
    <dbReference type="NCBI Taxonomy" id="335379"/>
    <lineage>
        <taxon>Bacteria</taxon>
        <taxon>Bacillati</taxon>
        <taxon>Actinomycetota</taxon>
        <taxon>Actinomycetes</taxon>
        <taxon>Pseudonocardiales</taxon>
        <taxon>Pseudonocardiaceae</taxon>
        <taxon>Amycolatopsis</taxon>
        <taxon>environmental samples</taxon>
    </lineage>
</organism>
<feature type="non-terminal residue" evidence="1">
    <location>
        <position position="183"/>
    </location>
</feature>
<dbReference type="Gene3D" id="2.60.120.200">
    <property type="match status" value="1"/>
</dbReference>
<dbReference type="AlphaFoldDB" id="A0A060C4M4"/>
<dbReference type="InterPro" id="IPR013320">
    <property type="entry name" value="ConA-like_dom_sf"/>
</dbReference>
<sequence length="183" mass="19360">GTFTFTANGVGDVTRYYYGETEQPSHSVDTTTPGGDASVIWTPPRYGPQWLWVQSADAAGHRSPAVKYEFWVNEGTPPVAYWPLDGYGTTSTTPGVNGHPLTITGLGAAATWMTGVRGDALYFKGTSGYAASGGQVVDTTKNFSVSAWARVDKLGGYPSVVSVDGVHSPGFQLQATPQGTWAF</sequence>
<accession>A0A060C4M4</accession>
<dbReference type="EMBL" id="KF122881">
    <property type="protein sequence ID" value="AIA90179.1"/>
    <property type="molecule type" value="Genomic_DNA"/>
</dbReference>